<protein>
    <recommendedName>
        <fullName evidence="4">Phage protein</fullName>
    </recommendedName>
</protein>
<feature type="compositionally biased region" description="Polar residues" evidence="1">
    <location>
        <begin position="160"/>
        <end position="176"/>
    </location>
</feature>
<keyword evidence="3" id="KW-1185">Reference proteome</keyword>
<comment type="caution">
    <text evidence="2">The sequence shown here is derived from an EMBL/GenBank/DDBJ whole genome shotgun (WGS) entry which is preliminary data.</text>
</comment>
<evidence type="ECO:0000313" key="2">
    <source>
        <dbReference type="EMBL" id="MBI6566554.1"/>
    </source>
</evidence>
<evidence type="ECO:0000256" key="1">
    <source>
        <dbReference type="SAM" id="MobiDB-lite"/>
    </source>
</evidence>
<accession>A0ABS0ULT2</accession>
<dbReference type="RefSeq" id="WP_198719738.1">
    <property type="nucleotide sequence ID" value="NZ_JAEIKU010000045.1"/>
</dbReference>
<evidence type="ECO:0008006" key="4">
    <source>
        <dbReference type="Google" id="ProtNLM"/>
    </source>
</evidence>
<proteinExistence type="predicted"/>
<name>A0ABS0ULT2_9PSED</name>
<feature type="region of interest" description="Disordered" evidence="1">
    <location>
        <begin position="154"/>
        <end position="176"/>
    </location>
</feature>
<dbReference type="EMBL" id="JAEILG010000053">
    <property type="protein sequence ID" value="MBI6566554.1"/>
    <property type="molecule type" value="Genomic_DNA"/>
</dbReference>
<evidence type="ECO:0000313" key="3">
    <source>
        <dbReference type="Proteomes" id="UP000648914"/>
    </source>
</evidence>
<sequence>MSRKLSSYLKRGRLGEVIALIQVLAYHRNTSRSEEGLRKELCYAPVSATSWIDVAKNHPELFRVRLKDSGVDRVSLVSRYVLVYSPENKKRIREPLHPSVVNKLIEIAVELHDKEASRAERWKVWVPVVAALVSSGAAISAAFLRNEVPTPPPSLAPYSVQPQTVSPTQTVAPRKE</sequence>
<dbReference type="Proteomes" id="UP000648914">
    <property type="component" value="Unassembled WGS sequence"/>
</dbReference>
<gene>
    <name evidence="2" type="ORF">YA0852_20915</name>
</gene>
<reference evidence="2 3" key="1">
    <citation type="submission" date="2020-12" db="EMBL/GenBank/DDBJ databases">
        <title>Comparative genomic insights into the epidemiology and virulence of plant pathogenic Pseudomonads from Turkey.</title>
        <authorList>
            <person name="Dillon M."/>
            <person name="Ruiz-Bedoya T."/>
            <person name="Bendalovic-Torma C."/>
            <person name="Guttman K.M."/>
            <person name="Kwak H."/>
            <person name="Middleton M.A."/>
            <person name="Wang P.W."/>
            <person name="Horuz S."/>
            <person name="Aysan Y."/>
            <person name="Guttman D.S."/>
        </authorList>
    </citation>
    <scope>NUCLEOTIDE SEQUENCE [LARGE SCALE GENOMIC DNA]</scope>
    <source>
        <strain evidence="2 3">S5_IA_2b</strain>
    </source>
</reference>
<organism evidence="2 3">
    <name type="scientific">Pseudomonas synxantha</name>
    <dbReference type="NCBI Taxonomy" id="47883"/>
    <lineage>
        <taxon>Bacteria</taxon>
        <taxon>Pseudomonadati</taxon>
        <taxon>Pseudomonadota</taxon>
        <taxon>Gammaproteobacteria</taxon>
        <taxon>Pseudomonadales</taxon>
        <taxon>Pseudomonadaceae</taxon>
        <taxon>Pseudomonas</taxon>
    </lineage>
</organism>